<dbReference type="NCBIfam" id="TIGR04183">
    <property type="entry name" value="Por_Secre_tail"/>
    <property type="match status" value="1"/>
</dbReference>
<dbReference type="EMBL" id="JAPOHD010000027">
    <property type="protein sequence ID" value="MCY1721604.1"/>
    <property type="molecule type" value="Genomic_DNA"/>
</dbReference>
<dbReference type="Pfam" id="PF13573">
    <property type="entry name" value="SprB"/>
    <property type="match status" value="2"/>
</dbReference>
<dbReference type="RefSeq" id="WP_343333932.1">
    <property type="nucleotide sequence ID" value="NZ_JAPOHD010000027.1"/>
</dbReference>
<dbReference type="InterPro" id="IPR026444">
    <property type="entry name" value="Secre_tail"/>
</dbReference>
<dbReference type="InterPro" id="IPR025667">
    <property type="entry name" value="SprB_repeat"/>
</dbReference>
<accession>A0A9X3J5I1</accession>
<comment type="caution">
    <text evidence="3">The sequence shown here is derived from an EMBL/GenBank/DDBJ whole genome shotgun (WGS) entry which is preliminary data.</text>
</comment>
<name>A0A9X3J5I1_9BACT</name>
<keyword evidence="4" id="KW-1185">Reference proteome</keyword>
<feature type="chain" id="PRO_5040905569" evidence="1">
    <location>
        <begin position="27"/>
        <end position="1812"/>
    </location>
</feature>
<proteinExistence type="predicted"/>
<organism evidence="3 4">
    <name type="scientific">Draconibacterium aestuarii</name>
    <dbReference type="NCBI Taxonomy" id="2998507"/>
    <lineage>
        <taxon>Bacteria</taxon>
        <taxon>Pseudomonadati</taxon>
        <taxon>Bacteroidota</taxon>
        <taxon>Bacteroidia</taxon>
        <taxon>Marinilabiliales</taxon>
        <taxon>Prolixibacteraceae</taxon>
        <taxon>Draconibacterium</taxon>
    </lineage>
</organism>
<evidence type="ECO:0000313" key="4">
    <source>
        <dbReference type="Proteomes" id="UP001145087"/>
    </source>
</evidence>
<feature type="signal peptide" evidence="1">
    <location>
        <begin position="1"/>
        <end position="26"/>
    </location>
</feature>
<evidence type="ECO:0000313" key="3">
    <source>
        <dbReference type="EMBL" id="MCY1721604.1"/>
    </source>
</evidence>
<evidence type="ECO:0000256" key="1">
    <source>
        <dbReference type="SAM" id="SignalP"/>
    </source>
</evidence>
<dbReference type="Proteomes" id="UP001145087">
    <property type="component" value="Unassembled WGS sequence"/>
</dbReference>
<protein>
    <submittedName>
        <fullName evidence="3">T9SS type A sorting domain-containing protein</fullName>
    </submittedName>
</protein>
<dbReference type="Pfam" id="PF18962">
    <property type="entry name" value="Por_Secre_tail"/>
    <property type="match status" value="1"/>
</dbReference>
<keyword evidence="1" id="KW-0732">Signal</keyword>
<reference evidence="3" key="1">
    <citation type="submission" date="2022-11" db="EMBL/GenBank/DDBJ databases">
        <title>Marilongibacter aestuarii gen. nov., sp. nov., isolated from tidal flat sediment.</title>
        <authorList>
            <person name="Jiayan W."/>
        </authorList>
    </citation>
    <scope>NUCLEOTIDE SEQUENCE</scope>
    <source>
        <strain evidence="3">Z1-6</strain>
    </source>
</reference>
<gene>
    <name evidence="3" type="ORF">OU798_14705</name>
</gene>
<sequence length="1812" mass="193544">MRKIFTKLFGLALLMFWVSSYSGVSAQVDTDCLTLTLDNVELVTDISTVCDSDLVQYKVTGFPDSTEYSFNGVGDETAAGFTPDSTFWVKEGTGFVVQVRTSETCYSEPLSVLGEDLITPVYVDTLLLTQPMCANDDGELTVVVGGSEDFYVYFVDSTAWQGPDYDGYTKRPGTQFQAEAGMKYYVTVESVNGCTSVDWDSVMVDNAPAALVIDTIYAEDPECIDGDGLVTVVVSGGYGGEYEVTVGGVTETTVNDTAFIAVGAGEYTATAVDSNMCSVVSDSSVVLTDPAPVTFDITLDDIACADSTDGAIYITNIAGPADSSMVASLAFFGADTLLATGTPMNDTIAFTGLKIGYYSVWVNNENDACDSVAYVNPNGTGNVISLQAPEGIELTVVVDTVVCLGDSSTITASATGGSGNLEFLLEEDIAGVISDWSATKTWDVPEGTYMVYVRDADVESCEIMADAPIELEDPDPVVIDVEATATVSPTCPGGNDGVINIAASGGIGTLWYSLDSMSWKANNIFAVAADTFTVYVRTDACENDVDVLYPVIVEPLDENVIAISDADTANECYGVLSNYIEVETTSWASQTGEVRNVTVSITDGADFADTLVYDDEDEIYVIEDLVAGTYTITAEDNMGCVAKNELTVVITEEGQLTISGTVTGEASCYGSYDGEMSIIAGDGEPVLYGHANTLQAAMQLPAAAMTEWPVDADSVTIQVGKGTYYVVAKDACGAKAYAGPFEVDGLEMVTITDTAMSVTDITCYGDSVGVIEVFPAEGGTEEYTYTLQVWDGSTWVDVAPYVDVAETMYDGLPVGDYQVVVTDLGGCEGATTGTISIEGPLSAVTFTAGDLDITCYGAGNGLIEIIASGGTGPYEYKIDDSEWRKFTKTEETPFGGKYVTITEPGIYEVQLRDSLGCEAEDSWLVEINEPDELVVTLEKEDVTTICGETPNGSLEITRTGGNGFPVDIFINDELEVSYYAGSVYTLNDLAAGTYNVKVKESFDSWGWGAYETCEAYASTEIVSPDSLMADAIIIDSAQCFGSSNGEVLVVVTGGTAPYDVQLEGVDTVENTYGEAAFTGLAAGTYTAVVVDSVYCTYEVSFTVNQPDSLTLNATWVSDITCVEAGQFVVAAGGGSGEFMYYADPSVLGDGHIFVPNPDSSGWQMSDTFNVTAPGTYVVWAYDIVNGCMVGGEQDENGQPVNEWRVKIAEPDIVVDVTAAAIGEILCNGNMTDTIVVESVVITQDGVVMVDPVYTVTIDGIETDTLADVGAGTYIVMVTHEGGCYGTDTVEIEQPELLEIIELVPGEGEFTCPDAVEGYIEANVEGGTKVVPPWGGESYRYTLLQDGVVKTTETLFGSFLVTVGHDYQVIVTDANGCTDTSEVLTLDPVAPIEFEIADVTCADDTMASVLVEVTGEEGRMFQVWWQQFEVESGVYTDTSSWFTGSIKLDQMFIFDNENVEDIHYAFTVVDDKGCEAGIDTMTFDQVINAPLELTVTKGVAGDCSTEVTVVAAGGVAPYTVTVNGEEAAEGVLVLGGGTYTIAVTDAHQCEVSEEITIEYGISADTTIETYTGEAIQFVVGEILDTMLYAGEYSFYYDVDTACTAELNVIVTEKDRAMPVLDTVTPQDTIADNHAIFEIVFEDVVTFNDSVMGYLTVTAKDSTEATLEIPITADMVDGNTITVNYDYTVVGKLELNTTYVVEVDSGIVVGDGLAWNGVTGDWMFTTGEDWATDVDDLAKNLEFKVYPNPFNDRIKIKNYDKLTRVVLTNIAGQRVLDIENPSFEIRTGNLTTGVYVVTLISNDEIVKSERIIKR</sequence>
<feature type="domain" description="Secretion system C-terminal sorting" evidence="2">
    <location>
        <begin position="1743"/>
        <end position="1807"/>
    </location>
</feature>
<evidence type="ECO:0000259" key="2">
    <source>
        <dbReference type="Pfam" id="PF18962"/>
    </source>
</evidence>